<dbReference type="PANTHER" id="PTHR33119">
    <property type="entry name" value="IFI3P"/>
    <property type="match status" value="1"/>
</dbReference>
<dbReference type="Proteomes" id="UP000620124">
    <property type="component" value="Unassembled WGS sequence"/>
</dbReference>
<feature type="domain" description="DUF4246" evidence="2">
    <location>
        <begin position="132"/>
        <end position="550"/>
    </location>
</feature>
<feature type="region of interest" description="Disordered" evidence="1">
    <location>
        <begin position="445"/>
        <end position="482"/>
    </location>
</feature>
<gene>
    <name evidence="3" type="ORF">MVEN_00815200</name>
</gene>
<dbReference type="AlphaFoldDB" id="A0A8H6YGS2"/>
<evidence type="ECO:0000256" key="1">
    <source>
        <dbReference type="SAM" id="MobiDB-lite"/>
    </source>
</evidence>
<name>A0A8H6YGS2_9AGAR</name>
<feature type="region of interest" description="Disordered" evidence="1">
    <location>
        <begin position="324"/>
        <end position="349"/>
    </location>
</feature>
<sequence>MEHRTGSDVHSQAAYSAFCDAIRAKKDWYHKILDPTLNLGAKWAVEAGLAEADTFSNAEKNSLTDKLNIVAVLEELRNEAKRIVFFDYNIRMDAYKEPESSVDIESFDDDILASLKYAAGSEYGVRAPDLREEVGVFISDDLVPASLHCELMLHLDALAEREPPDLHPGSYGRVQDLIHPSLYPFVLDETPLNDSSKCQTLPESTFEAYFEVGGVSTEFSSRYAWIPSVFNVSDDGKDVRIGSYINGLGPREHFPQLYRLIEKVFLLALPHFKKTMQFEYEVHDTASVERWKKRMELRWDKMMKRSDWEKIVQDQAAEILRKQAELDETSSQSQAVPKETEVDPTDRTQFASDDTIDAFSFKGQQLKVIVKAANYQLKVGQTYEGTWHMEGMPHEKIVASVIYYYETDPAIVDEGLNFRKGRDPAHDFPAELHYSHDHFKVYFRRDSDSGSDSEGDDAEDDDDKSEAESDGTASDYPSDWEGENTSALSGYISLGWVPTTNFTASKATGTGRMLSFPNWLQHQVGELSVVENTPNGYIAKRKILCFFLVEDGEAPKGAERTSHGITMFNEPQNDVVLTSSDLPSQQRMTNIRTLRFLLPFICQRVTGQNLPAELVQRILEFGYWGFTREDAERHRRSLMKDRVADVEETEGSRFSLCEH</sequence>
<dbReference type="InterPro" id="IPR025340">
    <property type="entry name" value="DUF4246"/>
</dbReference>
<evidence type="ECO:0000313" key="4">
    <source>
        <dbReference type="Proteomes" id="UP000620124"/>
    </source>
</evidence>
<dbReference type="Pfam" id="PF14033">
    <property type="entry name" value="DUF4246"/>
    <property type="match status" value="1"/>
</dbReference>
<dbReference type="OrthoDB" id="415532at2759"/>
<organism evidence="3 4">
    <name type="scientific">Mycena venus</name>
    <dbReference type="NCBI Taxonomy" id="2733690"/>
    <lineage>
        <taxon>Eukaryota</taxon>
        <taxon>Fungi</taxon>
        <taxon>Dikarya</taxon>
        <taxon>Basidiomycota</taxon>
        <taxon>Agaricomycotina</taxon>
        <taxon>Agaricomycetes</taxon>
        <taxon>Agaricomycetidae</taxon>
        <taxon>Agaricales</taxon>
        <taxon>Marasmiineae</taxon>
        <taxon>Mycenaceae</taxon>
        <taxon>Mycena</taxon>
    </lineage>
</organism>
<reference evidence="3" key="1">
    <citation type="submission" date="2020-05" db="EMBL/GenBank/DDBJ databases">
        <title>Mycena genomes resolve the evolution of fungal bioluminescence.</title>
        <authorList>
            <person name="Tsai I.J."/>
        </authorList>
    </citation>
    <scope>NUCLEOTIDE SEQUENCE</scope>
    <source>
        <strain evidence="3">CCC161011</strain>
    </source>
</reference>
<dbReference type="InterPro" id="IPR049192">
    <property type="entry name" value="DUF4246_C"/>
</dbReference>
<proteinExistence type="predicted"/>
<dbReference type="PANTHER" id="PTHR33119:SF1">
    <property type="entry name" value="FE2OG DIOXYGENASE DOMAIN-CONTAINING PROTEIN"/>
    <property type="match status" value="1"/>
</dbReference>
<evidence type="ECO:0000259" key="2">
    <source>
        <dbReference type="Pfam" id="PF14033"/>
    </source>
</evidence>
<keyword evidence="4" id="KW-1185">Reference proteome</keyword>
<protein>
    <submittedName>
        <fullName evidence="3">BZ3500-MvSof-1268-A1-R1-Chr11-1g03198 protein</fullName>
    </submittedName>
</protein>
<evidence type="ECO:0000313" key="3">
    <source>
        <dbReference type="EMBL" id="KAF7357695.1"/>
    </source>
</evidence>
<comment type="caution">
    <text evidence="3">The sequence shown here is derived from an EMBL/GenBank/DDBJ whole genome shotgun (WGS) entry which is preliminary data.</text>
</comment>
<accession>A0A8H6YGS2</accession>
<feature type="compositionally biased region" description="Acidic residues" evidence="1">
    <location>
        <begin position="449"/>
        <end position="469"/>
    </location>
</feature>
<dbReference type="EMBL" id="JACAZI010000006">
    <property type="protein sequence ID" value="KAF7357695.1"/>
    <property type="molecule type" value="Genomic_DNA"/>
</dbReference>